<evidence type="ECO:0000256" key="2">
    <source>
        <dbReference type="ARBA" id="ARBA00022490"/>
    </source>
</evidence>
<dbReference type="Pfam" id="PF10447">
    <property type="entry name" value="EXOSC1"/>
    <property type="match status" value="2"/>
</dbReference>
<gene>
    <name evidence="7" type="primary">CSL4</name>
    <name evidence="7" type="ORF">N0V83_010523</name>
</gene>
<dbReference type="SUPFAM" id="SSF50249">
    <property type="entry name" value="Nucleic acid-binding proteins"/>
    <property type="match status" value="1"/>
</dbReference>
<evidence type="ECO:0000259" key="5">
    <source>
        <dbReference type="Pfam" id="PF10447"/>
    </source>
</evidence>
<evidence type="ECO:0000256" key="1">
    <source>
        <dbReference type="ARBA" id="ARBA00004604"/>
    </source>
</evidence>
<dbReference type="InterPro" id="IPR019495">
    <property type="entry name" value="EXOSC1_C"/>
</dbReference>
<dbReference type="Pfam" id="PF14382">
    <property type="entry name" value="ECR1_N"/>
    <property type="match status" value="1"/>
</dbReference>
<comment type="subcellular location">
    <subcellularLocation>
        <location evidence="1">Nucleus</location>
        <location evidence="1">Nucleolus</location>
    </subcellularLocation>
</comment>
<feature type="domain" description="Exosome complex component CSL4 C-terminal" evidence="5">
    <location>
        <begin position="123"/>
        <end position="161"/>
    </location>
</feature>
<dbReference type="InterPro" id="IPR039771">
    <property type="entry name" value="Csl4"/>
</dbReference>
<feature type="region of interest" description="Disordered" evidence="4">
    <location>
        <begin position="39"/>
        <end position="85"/>
    </location>
</feature>
<dbReference type="CDD" id="cd05791">
    <property type="entry name" value="S1_CSL4"/>
    <property type="match status" value="1"/>
</dbReference>
<feature type="domain" description="Exosome complex component CSL4 C-terminal" evidence="5">
    <location>
        <begin position="90"/>
        <end position="119"/>
    </location>
</feature>
<dbReference type="OrthoDB" id="440760at2759"/>
<dbReference type="Gene3D" id="2.40.50.100">
    <property type="match status" value="1"/>
</dbReference>
<evidence type="ECO:0000256" key="4">
    <source>
        <dbReference type="SAM" id="MobiDB-lite"/>
    </source>
</evidence>
<accession>A0A9W9CHH6</accession>
<dbReference type="GO" id="GO:0005730">
    <property type="term" value="C:nucleolus"/>
    <property type="evidence" value="ECO:0007669"/>
    <property type="project" value="UniProtKB-SubCell"/>
</dbReference>
<dbReference type="GO" id="GO:0005737">
    <property type="term" value="C:cytoplasm"/>
    <property type="evidence" value="ECO:0007669"/>
    <property type="project" value="TreeGrafter"/>
</dbReference>
<dbReference type="GO" id="GO:0004527">
    <property type="term" value="F:exonuclease activity"/>
    <property type="evidence" value="ECO:0007669"/>
    <property type="project" value="UniProtKB-KW"/>
</dbReference>
<keyword evidence="7" id="KW-0378">Hydrolase</keyword>
<dbReference type="InterPro" id="IPR012340">
    <property type="entry name" value="NA-bd_OB-fold"/>
</dbReference>
<evidence type="ECO:0000313" key="7">
    <source>
        <dbReference type="EMBL" id="KAJ4362430.1"/>
    </source>
</evidence>
<dbReference type="PANTHER" id="PTHR12686">
    <property type="entry name" value="3'-5' EXORIBONUCLEASE CSL4-RELATED"/>
    <property type="match status" value="1"/>
</dbReference>
<dbReference type="SUPFAM" id="SSF110324">
    <property type="entry name" value="Ribosomal L27 protein-like"/>
    <property type="match status" value="1"/>
</dbReference>
<keyword evidence="7" id="KW-0269">Exonuclease</keyword>
<dbReference type="PANTHER" id="PTHR12686:SF8">
    <property type="entry name" value="EXOSOME COMPLEX COMPONENT CSL4"/>
    <property type="match status" value="1"/>
</dbReference>
<dbReference type="EMBL" id="JAPEUY010000021">
    <property type="protein sequence ID" value="KAJ4362430.1"/>
    <property type="molecule type" value="Genomic_DNA"/>
</dbReference>
<keyword evidence="2" id="KW-0963">Cytoplasm</keyword>
<evidence type="ECO:0000259" key="6">
    <source>
        <dbReference type="Pfam" id="PF14382"/>
    </source>
</evidence>
<keyword evidence="7" id="KW-0540">Nuclease</keyword>
<reference evidence="7" key="1">
    <citation type="submission" date="2022-10" db="EMBL/GenBank/DDBJ databases">
        <title>Tapping the CABI collections for fungal endophytes: first genome assemblies for Collariella, Neodidymelliopsis, Ascochyta clinopodiicola, Didymella pomorum, Didymosphaeria variabile, Neocosmospora piperis and Neocucurbitaria cava.</title>
        <authorList>
            <person name="Hill R."/>
        </authorList>
    </citation>
    <scope>NUCLEOTIDE SEQUENCE</scope>
    <source>
        <strain evidence="7">IMI 356814</strain>
    </source>
</reference>
<dbReference type="Proteomes" id="UP001140560">
    <property type="component" value="Unassembled WGS sequence"/>
</dbReference>
<dbReference type="InterPro" id="IPR025721">
    <property type="entry name" value="Exosome_cplx_N_dom"/>
</dbReference>
<evidence type="ECO:0000256" key="3">
    <source>
        <dbReference type="ARBA" id="ARBA00022835"/>
    </source>
</evidence>
<protein>
    <submittedName>
        <fullName evidence="7">Exosome 3'-&gt;5 exonuclease subunit ski4 (Csl4)</fullName>
    </submittedName>
</protein>
<feature type="domain" description="Exosome complex component N-terminal" evidence="6">
    <location>
        <begin position="6"/>
        <end position="41"/>
    </location>
</feature>
<evidence type="ECO:0000313" key="8">
    <source>
        <dbReference type="Proteomes" id="UP001140560"/>
    </source>
</evidence>
<sequence length="214" mass="22878">MALPSLALPGQLLGATDKYLPGPGTHIHEQKIYASIAGPVISSPSPRPSQSSSSSTSKSKLVPLLSISRPTSTTDPGILGTGGGGGGTILPEVDSIVLARITRLGPRFATCEILVVNDTVCREAFQGQIRREDIRATEKDKIKIEESFRVGDLVRGVVISLGDSGNYYVATERNELGVVMARSEEGRLMYPVSWKEFRDPVTGKGEARKAAKPF</sequence>
<dbReference type="GO" id="GO:0003723">
    <property type="term" value="F:RNA binding"/>
    <property type="evidence" value="ECO:0007669"/>
    <property type="project" value="InterPro"/>
</dbReference>
<dbReference type="GO" id="GO:0006396">
    <property type="term" value="P:RNA processing"/>
    <property type="evidence" value="ECO:0007669"/>
    <property type="project" value="InterPro"/>
</dbReference>
<organism evidence="7 8">
    <name type="scientific">Neocucurbitaria cava</name>
    <dbReference type="NCBI Taxonomy" id="798079"/>
    <lineage>
        <taxon>Eukaryota</taxon>
        <taxon>Fungi</taxon>
        <taxon>Dikarya</taxon>
        <taxon>Ascomycota</taxon>
        <taxon>Pezizomycotina</taxon>
        <taxon>Dothideomycetes</taxon>
        <taxon>Pleosporomycetidae</taxon>
        <taxon>Pleosporales</taxon>
        <taxon>Pleosporineae</taxon>
        <taxon>Cucurbitariaceae</taxon>
        <taxon>Neocucurbitaria</taxon>
    </lineage>
</organism>
<keyword evidence="8" id="KW-1185">Reference proteome</keyword>
<name>A0A9W9CHH6_9PLEO</name>
<dbReference type="Gene3D" id="2.40.50.140">
    <property type="entry name" value="Nucleic acid-binding proteins"/>
    <property type="match status" value="1"/>
</dbReference>
<proteinExistence type="predicted"/>
<dbReference type="GO" id="GO:0000176">
    <property type="term" value="C:nuclear exosome (RNase complex)"/>
    <property type="evidence" value="ECO:0007669"/>
    <property type="project" value="TreeGrafter"/>
</dbReference>
<dbReference type="AlphaFoldDB" id="A0A9W9CHH6"/>
<keyword evidence="3" id="KW-0271">Exosome</keyword>
<feature type="compositionally biased region" description="Low complexity" evidence="4">
    <location>
        <begin position="42"/>
        <end position="66"/>
    </location>
</feature>
<comment type="caution">
    <text evidence="7">The sequence shown here is derived from an EMBL/GenBank/DDBJ whole genome shotgun (WGS) entry which is preliminary data.</text>
</comment>